<gene>
    <name evidence="2" type="ORF">JX265_004999</name>
</gene>
<evidence type="ECO:0000313" key="2">
    <source>
        <dbReference type="EMBL" id="KAI1873377.1"/>
    </source>
</evidence>
<comment type="caution">
    <text evidence="2">The sequence shown here is derived from an EMBL/GenBank/DDBJ whole genome shotgun (WGS) entry which is preliminary data.</text>
</comment>
<evidence type="ECO:0000313" key="3">
    <source>
        <dbReference type="Proteomes" id="UP000829685"/>
    </source>
</evidence>
<name>A0A9P9WP03_9PEZI</name>
<accession>A0A9P9WP03</accession>
<organism evidence="2 3">
    <name type="scientific">Neoarthrinium moseri</name>
    <dbReference type="NCBI Taxonomy" id="1658444"/>
    <lineage>
        <taxon>Eukaryota</taxon>
        <taxon>Fungi</taxon>
        <taxon>Dikarya</taxon>
        <taxon>Ascomycota</taxon>
        <taxon>Pezizomycotina</taxon>
        <taxon>Sordariomycetes</taxon>
        <taxon>Xylariomycetidae</taxon>
        <taxon>Amphisphaeriales</taxon>
        <taxon>Apiosporaceae</taxon>
        <taxon>Neoarthrinium</taxon>
    </lineage>
</organism>
<keyword evidence="1" id="KW-0812">Transmembrane</keyword>
<keyword evidence="3" id="KW-1185">Reference proteome</keyword>
<dbReference type="Proteomes" id="UP000829685">
    <property type="component" value="Unassembled WGS sequence"/>
</dbReference>
<dbReference type="AlphaFoldDB" id="A0A9P9WP03"/>
<keyword evidence="1" id="KW-1133">Transmembrane helix</keyword>
<feature type="transmembrane region" description="Helical" evidence="1">
    <location>
        <begin position="157"/>
        <end position="179"/>
    </location>
</feature>
<proteinExistence type="predicted"/>
<evidence type="ECO:0000256" key="1">
    <source>
        <dbReference type="SAM" id="Phobius"/>
    </source>
</evidence>
<protein>
    <submittedName>
        <fullName evidence="2">Uncharacterized protein</fullName>
    </submittedName>
</protein>
<dbReference type="EMBL" id="JAFIMR010000010">
    <property type="protein sequence ID" value="KAI1873377.1"/>
    <property type="molecule type" value="Genomic_DNA"/>
</dbReference>
<reference evidence="2" key="1">
    <citation type="submission" date="2021-03" db="EMBL/GenBank/DDBJ databases">
        <title>Revisited historic fungal species revealed as producer of novel bioactive compounds through whole genome sequencing and comparative genomics.</title>
        <authorList>
            <person name="Vignolle G.A."/>
            <person name="Hochenegger N."/>
            <person name="Mach R.L."/>
            <person name="Mach-Aigner A.R."/>
            <person name="Javad Rahimi M."/>
            <person name="Salim K.A."/>
            <person name="Chan C.M."/>
            <person name="Lim L.B.L."/>
            <person name="Cai F."/>
            <person name="Druzhinina I.S."/>
            <person name="U'Ren J.M."/>
            <person name="Derntl C."/>
        </authorList>
    </citation>
    <scope>NUCLEOTIDE SEQUENCE</scope>
    <source>
        <strain evidence="2">TUCIM 5799</strain>
    </source>
</reference>
<sequence>MAYKYLTDPSYTGPPWDADWPRYPVQTFWESTVTAAAANHGSPQPFSIVPVVKSSTHDQEERDRNQPREYEWASKQAFWYNALDQTLAELSRSEHVARQTAGEDAAAKKTNKARRMIVALVHGVRQHVVRVLVSALYTAFDGFGEKIGSILAWLRHLYVWAAMVLLVVSVACCLIQCWWTGKTKYSGASLLEPLDETVEITFVAMPCLRAWSVA</sequence>
<keyword evidence="1" id="KW-0472">Membrane</keyword>